<organism evidence="10 11">
    <name type="scientific">Carpinus fangiana</name>
    <dbReference type="NCBI Taxonomy" id="176857"/>
    <lineage>
        <taxon>Eukaryota</taxon>
        <taxon>Viridiplantae</taxon>
        <taxon>Streptophyta</taxon>
        <taxon>Embryophyta</taxon>
        <taxon>Tracheophyta</taxon>
        <taxon>Spermatophyta</taxon>
        <taxon>Magnoliopsida</taxon>
        <taxon>eudicotyledons</taxon>
        <taxon>Gunneridae</taxon>
        <taxon>Pentapetalae</taxon>
        <taxon>rosids</taxon>
        <taxon>fabids</taxon>
        <taxon>Fagales</taxon>
        <taxon>Betulaceae</taxon>
        <taxon>Carpinus</taxon>
    </lineage>
</organism>
<dbReference type="Gene3D" id="2.60.40.790">
    <property type="match status" value="1"/>
</dbReference>
<keyword evidence="11" id="KW-1185">Reference proteome</keyword>
<dbReference type="InterPro" id="IPR044563">
    <property type="entry name" value="Sgt1-like"/>
</dbReference>
<dbReference type="GO" id="GO:0051087">
    <property type="term" value="F:protein-folding chaperone binding"/>
    <property type="evidence" value="ECO:0007669"/>
    <property type="project" value="InterPro"/>
</dbReference>
<dbReference type="EMBL" id="CM017325">
    <property type="protein sequence ID" value="KAE8055410.1"/>
    <property type="molecule type" value="Genomic_DNA"/>
</dbReference>
<evidence type="ECO:0000313" key="10">
    <source>
        <dbReference type="EMBL" id="KAE8055410.1"/>
    </source>
</evidence>
<dbReference type="Pfam" id="PF13181">
    <property type="entry name" value="TPR_8"/>
    <property type="match status" value="1"/>
</dbReference>
<dbReference type="GO" id="GO:0006950">
    <property type="term" value="P:response to stress"/>
    <property type="evidence" value="ECO:0007669"/>
    <property type="project" value="UniProtKB-ARBA"/>
</dbReference>
<reference evidence="10 11" key="1">
    <citation type="submission" date="2019-06" db="EMBL/GenBank/DDBJ databases">
        <title>A chromosomal-level reference genome of Carpinus fangiana (Coryloideae, Betulaceae).</title>
        <authorList>
            <person name="Yang X."/>
            <person name="Wang Z."/>
            <person name="Zhang L."/>
            <person name="Hao G."/>
            <person name="Liu J."/>
            <person name="Yang Y."/>
        </authorList>
    </citation>
    <scope>NUCLEOTIDE SEQUENCE [LARGE SCALE GENOMIC DNA]</scope>
    <source>
        <strain evidence="10">Cfa_2016G</strain>
        <tissue evidence="10">Leaf</tissue>
    </source>
</reference>
<feature type="domain" description="SGS" evidence="8">
    <location>
        <begin position="291"/>
        <end position="382"/>
    </location>
</feature>
<feature type="repeat" description="TPR" evidence="6">
    <location>
        <begin position="80"/>
        <end position="113"/>
    </location>
</feature>
<feature type="region of interest" description="Disordered" evidence="7">
    <location>
        <begin position="362"/>
        <end position="382"/>
    </location>
</feature>
<dbReference type="OrthoDB" id="1898560at2759"/>
<feature type="domain" description="CS" evidence="9">
    <location>
        <begin position="180"/>
        <end position="269"/>
    </location>
</feature>
<evidence type="ECO:0000256" key="6">
    <source>
        <dbReference type="PROSITE-ProRule" id="PRU00339"/>
    </source>
</evidence>
<evidence type="ECO:0000313" key="11">
    <source>
        <dbReference type="Proteomes" id="UP000327013"/>
    </source>
</evidence>
<dbReference type="InterPro" id="IPR011990">
    <property type="entry name" value="TPR-like_helical_dom_sf"/>
</dbReference>
<accession>A0A5N6R382</accession>
<dbReference type="InterPro" id="IPR007052">
    <property type="entry name" value="CS_dom"/>
</dbReference>
<evidence type="ECO:0000256" key="4">
    <source>
        <dbReference type="ARBA" id="ARBA00069423"/>
    </source>
</evidence>
<dbReference type="CDD" id="cd06466">
    <property type="entry name" value="p23_CS_SGT1_like"/>
    <property type="match status" value="1"/>
</dbReference>
<feature type="repeat" description="TPR" evidence="6">
    <location>
        <begin position="12"/>
        <end position="45"/>
    </location>
</feature>
<dbReference type="Pfam" id="PF05002">
    <property type="entry name" value="SGS"/>
    <property type="match status" value="1"/>
</dbReference>
<proteinExistence type="inferred from homology"/>
<dbReference type="Proteomes" id="UP000327013">
    <property type="component" value="Chromosome 5"/>
</dbReference>
<comment type="similarity">
    <text evidence="1">Belongs to the SGT1 family.</text>
</comment>
<dbReference type="FunFam" id="2.60.40.790:FF:000041">
    <property type="entry name" value="Protein SGT1 homolog A"/>
    <property type="match status" value="1"/>
</dbReference>
<evidence type="ECO:0000256" key="2">
    <source>
        <dbReference type="ARBA" id="ARBA00022737"/>
    </source>
</evidence>
<dbReference type="PROSITE" id="PS51203">
    <property type="entry name" value="CS"/>
    <property type="match status" value="1"/>
</dbReference>
<evidence type="ECO:0000256" key="3">
    <source>
        <dbReference type="ARBA" id="ARBA00022803"/>
    </source>
</evidence>
<dbReference type="Gene3D" id="1.25.40.10">
    <property type="entry name" value="Tetratricopeptide repeat domain"/>
    <property type="match status" value="1"/>
</dbReference>
<keyword evidence="3 6" id="KW-0802">TPR repeat</keyword>
<dbReference type="Pfam" id="PF13431">
    <property type="entry name" value="TPR_17"/>
    <property type="match status" value="1"/>
</dbReference>
<dbReference type="PROSITE" id="PS50005">
    <property type="entry name" value="TPR"/>
    <property type="match status" value="3"/>
</dbReference>
<dbReference type="SMART" id="SM00028">
    <property type="entry name" value="TPR"/>
    <property type="match status" value="3"/>
</dbReference>
<dbReference type="SUPFAM" id="SSF48452">
    <property type="entry name" value="TPR-like"/>
    <property type="match status" value="1"/>
</dbReference>
<evidence type="ECO:0000256" key="7">
    <source>
        <dbReference type="SAM" id="MobiDB-lite"/>
    </source>
</evidence>
<dbReference type="PANTHER" id="PTHR45862">
    <property type="entry name" value="PROTEIN SGT1 HOMOLOG"/>
    <property type="match status" value="1"/>
</dbReference>
<gene>
    <name evidence="10" type="ORF">FH972_012250</name>
</gene>
<dbReference type="InterPro" id="IPR008978">
    <property type="entry name" value="HSP20-like_chaperone"/>
</dbReference>
<dbReference type="InterPro" id="IPR007699">
    <property type="entry name" value="SGS_dom"/>
</dbReference>
<evidence type="ECO:0000256" key="5">
    <source>
        <dbReference type="ARBA" id="ARBA00075471"/>
    </source>
</evidence>
<evidence type="ECO:0000259" key="9">
    <source>
        <dbReference type="PROSITE" id="PS51203"/>
    </source>
</evidence>
<evidence type="ECO:0000259" key="8">
    <source>
        <dbReference type="PROSITE" id="PS51048"/>
    </source>
</evidence>
<dbReference type="InterPro" id="IPR019734">
    <property type="entry name" value="TPR_rpt"/>
</dbReference>
<dbReference type="PROSITE" id="PS51048">
    <property type="entry name" value="SGS"/>
    <property type="match status" value="1"/>
</dbReference>
<dbReference type="AlphaFoldDB" id="A0A5N6R382"/>
<protein>
    <recommendedName>
        <fullName evidence="4">Protein SGT1 homolog</fullName>
    </recommendedName>
    <alternativeName>
        <fullName evidence="5">Suppressor of G2 allele of SKP1 homolog</fullName>
    </alternativeName>
</protein>
<dbReference type="SUPFAM" id="SSF49764">
    <property type="entry name" value="HSP20-like chaperones"/>
    <property type="match status" value="1"/>
</dbReference>
<evidence type="ECO:0000256" key="1">
    <source>
        <dbReference type="ARBA" id="ARBA00008509"/>
    </source>
</evidence>
<keyword evidence="2" id="KW-0677">Repeat</keyword>
<sequence length="382" mass="42912">MVILSSDLQPVAAEFAEKAQEAFLDDNFQLAVDLYTQAIDLTPNDANLYADRAQTHLKLNNFTEAVADADRAIRIDPSMAKAYQRKGTAYIKLGEYHTAKETLKKGASLAQNDFRFIKLIKECDQHITDVCAEETTRDVPPSAAPTAVASELSDETVVTLEISKEGDNMSQQTSTITPAKPKYRHEYYQKPEDVVVTIFAKGTPANSVVVDFGEQILSVIIDVPGEDAYHFQCRLFGKILPEKCRYVVLSTKVEIWLVKAECINWPSLEYSKEIAVTQKVNVSSVGSQRPAYPSSMPRKKDWDKLEAQLKKEEKEEKLDGDAAVNKLFRDIYQNSDEDMRRAMSKSFVESNGTVLSTDWKEVGSKKVEGSPPEGMELKKWDY</sequence>
<feature type="repeat" description="TPR" evidence="6">
    <location>
        <begin position="46"/>
        <end position="79"/>
    </location>
</feature>
<name>A0A5N6R382_9ROSI</name>
<dbReference type="Pfam" id="PF04969">
    <property type="entry name" value="CS"/>
    <property type="match status" value="1"/>
</dbReference>